<protein>
    <submittedName>
        <fullName evidence="1">Capsular polysaccharide biosynthesis protein</fullName>
    </submittedName>
</protein>
<proteinExistence type="predicted"/>
<feature type="non-terminal residue" evidence="1">
    <location>
        <position position="115"/>
    </location>
</feature>
<reference evidence="1" key="1">
    <citation type="submission" date="2005-08" db="EMBL/GenBank/DDBJ databases">
        <title>Putative virulence-related genes of Edwardsiella tarda.</title>
        <authorList>
            <person name="Verjan N."/>
            <person name="Hirono I."/>
            <person name="Aoki T."/>
        </authorList>
    </citation>
    <scope>NUCLEOTIDE SEQUENCE</scope>
    <source>
        <strain evidence="1">Et54</strain>
    </source>
</reference>
<feature type="non-terminal residue" evidence="1">
    <location>
        <position position="1"/>
    </location>
</feature>
<organism evidence="1">
    <name type="scientific">Edwardsiella tarda</name>
    <dbReference type="NCBI Taxonomy" id="636"/>
    <lineage>
        <taxon>Bacteria</taxon>
        <taxon>Pseudomonadati</taxon>
        <taxon>Pseudomonadota</taxon>
        <taxon>Gammaproteobacteria</taxon>
        <taxon>Enterobacterales</taxon>
        <taxon>Hafniaceae</taxon>
        <taxon>Edwardsiella</taxon>
    </lineage>
</organism>
<dbReference type="EMBL" id="AB231537">
    <property type="protein sequence ID" value="BAE19868.1"/>
    <property type="molecule type" value="Genomic_DNA"/>
</dbReference>
<name>Q4ACG2_EDWTA</name>
<accession>Q4ACG2</accession>
<gene>
    <name evidence="1" type="primary">exoT</name>
</gene>
<evidence type="ECO:0000313" key="1">
    <source>
        <dbReference type="EMBL" id="BAE19868.1"/>
    </source>
</evidence>
<dbReference type="AlphaFoldDB" id="Q4ACG2"/>
<sequence>VITKPNKKQKYMRSKRKKSISTPPFRICCPICSPRWPSAPRPVIELIFGSHAYFMRIQLESAGDYSAGAAGAAGSGTRLRRQPAAVLQPDAAALWLYLPAHEPTGAAAAPARGDA</sequence>